<evidence type="ECO:0000259" key="4">
    <source>
        <dbReference type="PROSITE" id="PS51699"/>
    </source>
</evidence>
<dbReference type="OrthoDB" id="5990676at2759"/>
<feature type="region of interest" description="Disordered" evidence="1">
    <location>
        <begin position="223"/>
        <end position="254"/>
    </location>
</feature>
<dbReference type="GO" id="GO:0005509">
    <property type="term" value="F:calcium ion binding"/>
    <property type="evidence" value="ECO:0007669"/>
    <property type="project" value="InterPro"/>
</dbReference>
<keyword evidence="3" id="KW-0732">Signal</keyword>
<dbReference type="GO" id="GO:0021675">
    <property type="term" value="P:nerve development"/>
    <property type="evidence" value="ECO:0007669"/>
    <property type="project" value="TreeGrafter"/>
</dbReference>
<dbReference type="PANTHER" id="PTHR21559">
    <property type="entry name" value="DYSTROGLYCAN-RELATED"/>
    <property type="match status" value="1"/>
</dbReference>
<feature type="domain" description="Peptidase S72" evidence="4">
    <location>
        <begin position="350"/>
        <end position="463"/>
    </location>
</feature>
<feature type="region of interest" description="Disordered" evidence="1">
    <location>
        <begin position="549"/>
        <end position="612"/>
    </location>
</feature>
<feature type="signal peptide" evidence="3">
    <location>
        <begin position="1"/>
        <end position="25"/>
    </location>
</feature>
<dbReference type="PROSITE" id="PS51699">
    <property type="entry name" value="SEA_DG"/>
    <property type="match status" value="1"/>
</dbReference>
<name>A0A4U8V490_STECR</name>
<dbReference type="EMBL" id="AZBU02000001">
    <property type="protein sequence ID" value="TMS39974.1"/>
    <property type="molecule type" value="Genomic_DNA"/>
</dbReference>
<sequence>MMGALPRKSPLLLLIALLLSALSSSLPAKVKLPEARHVHVGQLFLIHLGASDLKVQLQNGDHLPKFMQYDDQTLFGIPQFADIGNYMVTVTGNGFSSTINITAKNEFTNPCGDAPTIWIEYYPSADFKQLSLTEQRAQMEQQAEDYDVPVQEVRIYSMGYKGSVMKSVETLSDNIEKEPTEDSAVLLWRLSCSEVDEEGTNTISTAIDNDAQFAIHQGRVTTRDERKRADDNVETVTEPSTPMRTTRKADTGPVRMNSLPTFKCKRGIICVLNIPPKTFLDAEDGDETRLRLTVHATIANHNFLAMVKEKPQMRGVPMEKGDFGFRLEARDSAGQVASAPFRVTVEDAPSSNHRFVMLLEPSLDKLTKNPSTLVDFADRLCSSLYDRGHPEHIQIHSLEAKGGRSVLTWSNSSVSDKFCARNTINNIKKEMTVGSKNKAKVEFVRSMGMQFHVNSVALELYGNCDRQSVPTTPFTEVGDMNTSVVTVNEAEAQPAGDSMLLLIVLFVLLAVVLLIGALICWITFRRKAEQKKQSADYVSKGMPVVFPEEVPHEEENATVASPMLVKEERPPLVVSHHDNPLYKPPPPLAAGASPRPKTAASNQRLPPPYVPP</sequence>
<reference evidence="5" key="2">
    <citation type="journal article" date="2015" name="Genome Biol.">
        <title>Comparative genomics of Steinernema reveals deeply conserved gene regulatory networks.</title>
        <authorList>
            <person name="Dillman A.R."/>
            <person name="Macchietto M."/>
            <person name="Porter C.F."/>
            <person name="Rogers A."/>
            <person name="Williams B."/>
            <person name="Antoshechkin I."/>
            <person name="Lee M.M."/>
            <person name="Goodwin Z."/>
            <person name="Lu X."/>
            <person name="Lewis E.E."/>
            <person name="Goodrich-Blair H."/>
            <person name="Stock S.P."/>
            <person name="Adams B.J."/>
            <person name="Sternberg P.W."/>
            <person name="Mortazavi A."/>
        </authorList>
    </citation>
    <scope>NUCLEOTIDE SEQUENCE [LARGE SCALE GENOMIC DNA]</scope>
    <source>
        <strain evidence="5">ALL</strain>
    </source>
</reference>
<accession>A0A4U8V490</accession>
<dbReference type="InterPro" id="IPR015919">
    <property type="entry name" value="Cadherin-like_sf"/>
</dbReference>
<dbReference type="STRING" id="34508.A0A4U8V490"/>
<gene>
    <name evidence="5" type="ORF">L596_006420</name>
</gene>
<feature type="transmembrane region" description="Helical" evidence="2">
    <location>
        <begin position="499"/>
        <end position="524"/>
    </location>
</feature>
<keyword evidence="2" id="KW-0812">Transmembrane</keyword>
<evidence type="ECO:0000256" key="2">
    <source>
        <dbReference type="SAM" id="Phobius"/>
    </source>
</evidence>
<evidence type="ECO:0000256" key="1">
    <source>
        <dbReference type="SAM" id="MobiDB-lite"/>
    </source>
</evidence>
<dbReference type="GO" id="GO:0007411">
    <property type="term" value="P:axon guidance"/>
    <property type="evidence" value="ECO:0007669"/>
    <property type="project" value="TreeGrafter"/>
</dbReference>
<dbReference type="InterPro" id="IPR030398">
    <property type="entry name" value="SEA_DG_dom"/>
</dbReference>
<evidence type="ECO:0000256" key="3">
    <source>
        <dbReference type="SAM" id="SignalP"/>
    </source>
</evidence>
<protein>
    <recommendedName>
        <fullName evidence="4">Peptidase S72 domain-containing protein</fullName>
    </recommendedName>
</protein>
<proteinExistence type="predicted"/>
<evidence type="ECO:0000313" key="5">
    <source>
        <dbReference type="EMBL" id="TMS39974.1"/>
    </source>
</evidence>
<dbReference type="SUPFAM" id="SSF49313">
    <property type="entry name" value="Cadherin-like"/>
    <property type="match status" value="2"/>
</dbReference>
<dbReference type="InterPro" id="IPR008465">
    <property type="entry name" value="DAG1_C"/>
</dbReference>
<feature type="compositionally biased region" description="Polar residues" evidence="1">
    <location>
        <begin position="234"/>
        <end position="244"/>
    </location>
</feature>
<comment type="caution">
    <text evidence="5">The sequence shown here is derived from an EMBL/GenBank/DDBJ whole genome shotgun (WGS) entry which is preliminary data.</text>
</comment>
<reference evidence="5" key="3">
    <citation type="journal article" date="2019" name="G3 (Bethesda)">
        <title>Hybrid Assembly of the Genome of the Entomopathogenic Nematode Steinernema carpocapsae Identifies the X-Chromosome.</title>
        <authorList>
            <person name="Serra L."/>
            <person name="Macchietto M."/>
            <person name="Macias-Munoz A."/>
            <person name="McGill C.J."/>
            <person name="Rodriguez I.M."/>
            <person name="Rodriguez B."/>
            <person name="Murad R."/>
            <person name="Mortazavi A."/>
        </authorList>
    </citation>
    <scope>NUCLEOTIDE SEQUENCE [LARGE SCALE GENOMIC DNA]</scope>
    <source>
        <strain evidence="5">ALL</strain>
    </source>
</reference>
<feature type="chain" id="PRO_5020805864" description="Peptidase S72 domain-containing protein" evidence="3">
    <location>
        <begin position="26"/>
        <end position="612"/>
    </location>
</feature>
<dbReference type="GO" id="GO:0042383">
    <property type="term" value="C:sarcolemma"/>
    <property type="evidence" value="ECO:0007669"/>
    <property type="project" value="TreeGrafter"/>
</dbReference>
<dbReference type="AlphaFoldDB" id="A0A4U8V490"/>
<keyword evidence="2" id="KW-1133">Transmembrane helix</keyword>
<dbReference type="GO" id="GO:0043236">
    <property type="term" value="F:laminin binding"/>
    <property type="evidence" value="ECO:0007669"/>
    <property type="project" value="TreeGrafter"/>
</dbReference>
<feature type="compositionally biased region" description="Basic and acidic residues" evidence="1">
    <location>
        <begin position="565"/>
        <end position="580"/>
    </location>
</feature>
<keyword evidence="2" id="KW-0472">Membrane</keyword>
<dbReference type="GO" id="GO:0016011">
    <property type="term" value="C:dystroglycan complex"/>
    <property type="evidence" value="ECO:0007669"/>
    <property type="project" value="TreeGrafter"/>
</dbReference>
<organism evidence="5">
    <name type="scientific">Steinernema carpocapsae</name>
    <name type="common">Entomopathogenic nematode</name>
    <dbReference type="NCBI Taxonomy" id="34508"/>
    <lineage>
        <taxon>Eukaryota</taxon>
        <taxon>Metazoa</taxon>
        <taxon>Ecdysozoa</taxon>
        <taxon>Nematoda</taxon>
        <taxon>Chromadorea</taxon>
        <taxon>Rhabditida</taxon>
        <taxon>Tylenchina</taxon>
        <taxon>Panagrolaimomorpha</taxon>
        <taxon>Strongyloidoidea</taxon>
        <taxon>Steinernematidae</taxon>
        <taxon>Steinernema</taxon>
    </lineage>
</organism>
<reference evidence="5" key="1">
    <citation type="submission" date="2013-11" db="EMBL/GenBank/DDBJ databases">
        <authorList>
            <person name="Sternberg P."/>
            <person name="Dillman A."/>
            <person name="Macchietto M."/>
        </authorList>
    </citation>
    <scope>NUCLEOTIDE SEQUENCE</scope>
    <source>
        <strain evidence="5">ALL</strain>
    </source>
</reference>
<dbReference type="PANTHER" id="PTHR21559:SF21">
    <property type="entry name" value="DYSTROGLYCAN 1"/>
    <property type="match status" value="1"/>
</dbReference>
<dbReference type="GO" id="GO:0002009">
    <property type="term" value="P:morphogenesis of an epithelium"/>
    <property type="evidence" value="ECO:0007669"/>
    <property type="project" value="TreeGrafter"/>
</dbReference>
<dbReference type="Pfam" id="PF05454">
    <property type="entry name" value="DAG1"/>
    <property type="match status" value="1"/>
</dbReference>